<keyword evidence="3" id="KW-1185">Reference proteome</keyword>
<feature type="transmembrane region" description="Helical" evidence="1">
    <location>
        <begin position="81"/>
        <end position="98"/>
    </location>
</feature>
<feature type="transmembrane region" description="Helical" evidence="1">
    <location>
        <begin position="6"/>
        <end position="22"/>
    </location>
</feature>
<dbReference type="Pfam" id="PF12650">
    <property type="entry name" value="DUF3784"/>
    <property type="match status" value="1"/>
</dbReference>
<evidence type="ECO:0000313" key="2">
    <source>
        <dbReference type="EMBL" id="MBD3108860.1"/>
    </source>
</evidence>
<feature type="transmembrane region" description="Helical" evidence="1">
    <location>
        <begin position="110"/>
        <end position="132"/>
    </location>
</feature>
<sequence length="240" mass="27434">MGLLVTWIIIGIILCGLAYLVHNKKMYDFISGYNTSSEEEKEEYRNNGYLTYSGRFLWGMAIIWLFGTLILALAVPYALEIQVGVFLVYTLGGTIYGSRYSLPKKRKRNYIISISLTAIVLAFVSVLFFMGLRPTNVTIDDKTIFFSGMYSYELNREDILSAELIDSLPNDMKRTNGFGSSTRALGHYSSKELGKGRMYVFLDEPPYILLDTKKGFLILNSKDEQETMQWYNIIKGNMKE</sequence>
<reference evidence="2" key="1">
    <citation type="submission" date="2020-09" db="EMBL/GenBank/DDBJ databases">
        <title>Bacillus faecalis sp. nov., a moderately halophilic bacterium isolated from cow faeces.</title>
        <authorList>
            <person name="Jiang L."/>
            <person name="Lee J."/>
        </authorList>
    </citation>
    <scope>NUCLEOTIDE SEQUENCE</scope>
    <source>
        <strain evidence="2">AGMB 02131</strain>
    </source>
</reference>
<protein>
    <submittedName>
        <fullName evidence="2">DUF3784 domain-containing protein</fullName>
    </submittedName>
</protein>
<feature type="transmembrane region" description="Helical" evidence="1">
    <location>
        <begin position="56"/>
        <end position="75"/>
    </location>
</feature>
<dbReference type="InterPro" id="IPR017259">
    <property type="entry name" value="UCP037672"/>
</dbReference>
<comment type="caution">
    <text evidence="2">The sequence shown here is derived from an EMBL/GenBank/DDBJ whole genome shotgun (WGS) entry which is preliminary data.</text>
</comment>
<organism evidence="2 3">
    <name type="scientific">Peribacillus faecalis</name>
    <dbReference type="NCBI Taxonomy" id="2772559"/>
    <lineage>
        <taxon>Bacteria</taxon>
        <taxon>Bacillati</taxon>
        <taxon>Bacillota</taxon>
        <taxon>Bacilli</taxon>
        <taxon>Bacillales</taxon>
        <taxon>Bacillaceae</taxon>
        <taxon>Peribacillus</taxon>
    </lineage>
</organism>
<accession>A0A927HAM9</accession>
<gene>
    <name evidence="2" type="ORF">IEO70_10835</name>
</gene>
<keyword evidence="1" id="KW-0812">Transmembrane</keyword>
<evidence type="ECO:0000256" key="1">
    <source>
        <dbReference type="SAM" id="Phobius"/>
    </source>
</evidence>
<name>A0A927HAM9_9BACI</name>
<dbReference type="EMBL" id="JACXSI010000023">
    <property type="protein sequence ID" value="MBD3108860.1"/>
    <property type="molecule type" value="Genomic_DNA"/>
</dbReference>
<proteinExistence type="predicted"/>
<dbReference type="AlphaFoldDB" id="A0A927HAM9"/>
<keyword evidence="1" id="KW-0472">Membrane</keyword>
<dbReference type="Proteomes" id="UP000602076">
    <property type="component" value="Unassembled WGS sequence"/>
</dbReference>
<dbReference type="RefSeq" id="WP_190998384.1">
    <property type="nucleotide sequence ID" value="NZ_JACXSI010000023.1"/>
</dbReference>
<keyword evidence="1" id="KW-1133">Transmembrane helix</keyword>
<evidence type="ECO:0000313" key="3">
    <source>
        <dbReference type="Proteomes" id="UP000602076"/>
    </source>
</evidence>